<dbReference type="Proteomes" id="UP000197025">
    <property type="component" value="Unassembled WGS sequence"/>
</dbReference>
<dbReference type="OrthoDB" id="161842at2"/>
<evidence type="ECO:0000313" key="3">
    <source>
        <dbReference type="EMBL" id="SNB66203.1"/>
    </source>
</evidence>
<name>A0A212R2H5_9CHLR</name>
<dbReference type="EMBL" id="FYEK01000028">
    <property type="protein sequence ID" value="SNB66203.1"/>
    <property type="molecule type" value="Genomic_DNA"/>
</dbReference>
<evidence type="ECO:0000256" key="2">
    <source>
        <dbReference type="SAM" id="Phobius"/>
    </source>
</evidence>
<accession>A0A212R2H5</accession>
<organism evidence="3 4">
    <name type="scientific">Thermoflexus hugenholtzii JAD2</name>
    <dbReference type="NCBI Taxonomy" id="877466"/>
    <lineage>
        <taxon>Bacteria</taxon>
        <taxon>Bacillati</taxon>
        <taxon>Chloroflexota</taxon>
        <taxon>Thermoflexia</taxon>
        <taxon>Thermoflexales</taxon>
        <taxon>Thermoflexaceae</taxon>
        <taxon>Thermoflexus</taxon>
    </lineage>
</organism>
<keyword evidence="4" id="KW-1185">Reference proteome</keyword>
<feature type="transmembrane region" description="Helical" evidence="2">
    <location>
        <begin position="6"/>
        <end position="31"/>
    </location>
</feature>
<keyword evidence="2" id="KW-1133">Transmembrane helix</keyword>
<feature type="compositionally biased region" description="Pro residues" evidence="1">
    <location>
        <begin position="102"/>
        <end position="155"/>
    </location>
</feature>
<dbReference type="InParanoid" id="A0A212R2H5"/>
<feature type="transmembrane region" description="Helical" evidence="2">
    <location>
        <begin position="52"/>
        <end position="70"/>
    </location>
</feature>
<evidence type="ECO:0000313" key="4">
    <source>
        <dbReference type="Proteomes" id="UP000197025"/>
    </source>
</evidence>
<sequence length="267" mass="29127">MNAGVPWVSALTGIGLIGVLLALILAFRAWWEARLTPYLIVRRAAERRARRWLRLALGLALGIGTLNAFARSGFHLPFEIPPPGWPAPVSPSPTPSLEALPSPSPTPLEEIPPTPTSRPTPSPSPTSPPSPLPSPTLPYPPTLLTPLPGAVPAPPNARFTDLALTSACDERGRPLRIPTPPPTVFPAGTVRICGRFRVENMPVGAPWTVAWYREGALEDSSTLLWDGRPGQPGYIYNTRPDGFPAGRWEVRLYIEDRLQVRVEFEVR</sequence>
<gene>
    <name evidence="3" type="ORF">SAMN02746019_00000780</name>
</gene>
<evidence type="ECO:0000256" key="1">
    <source>
        <dbReference type="SAM" id="MobiDB-lite"/>
    </source>
</evidence>
<dbReference type="AlphaFoldDB" id="A0A212R2H5"/>
<protein>
    <submittedName>
        <fullName evidence="3">Uncharacterized protein</fullName>
    </submittedName>
</protein>
<reference evidence="4" key="1">
    <citation type="submission" date="2017-06" db="EMBL/GenBank/DDBJ databases">
        <authorList>
            <person name="Varghese N."/>
            <person name="Submissions S."/>
        </authorList>
    </citation>
    <scope>NUCLEOTIDE SEQUENCE [LARGE SCALE GENOMIC DNA]</scope>
    <source>
        <strain evidence="4">JAD2</strain>
    </source>
</reference>
<keyword evidence="2" id="KW-0812">Transmembrane</keyword>
<proteinExistence type="predicted"/>
<dbReference type="RefSeq" id="WP_088571336.1">
    <property type="nucleotide sequence ID" value="NZ_FYEK01000028.1"/>
</dbReference>
<feature type="region of interest" description="Disordered" evidence="1">
    <location>
        <begin position="87"/>
        <end position="156"/>
    </location>
</feature>
<keyword evidence="2" id="KW-0472">Membrane</keyword>